<proteinExistence type="inferred from homology"/>
<evidence type="ECO:0000256" key="3">
    <source>
        <dbReference type="RuleBase" id="RU000363"/>
    </source>
</evidence>
<dbReference type="Pfam" id="PF00106">
    <property type="entry name" value="adh_short"/>
    <property type="match status" value="1"/>
</dbReference>
<accession>A0A0D1Z8B1</accession>
<dbReference type="STRING" id="569365.A0A0D1Z8B1"/>
<reference evidence="4 5" key="1">
    <citation type="submission" date="2015-01" db="EMBL/GenBank/DDBJ databases">
        <title>The Genome Sequence of Cladophialophora immunda CBS83496.</title>
        <authorList>
            <consortium name="The Broad Institute Genomics Platform"/>
            <person name="Cuomo C."/>
            <person name="de Hoog S."/>
            <person name="Gorbushina A."/>
            <person name="Stielow B."/>
            <person name="Teixiera M."/>
            <person name="Abouelleil A."/>
            <person name="Chapman S.B."/>
            <person name="Priest M."/>
            <person name="Young S.K."/>
            <person name="Wortman J."/>
            <person name="Nusbaum C."/>
            <person name="Birren B."/>
        </authorList>
    </citation>
    <scope>NUCLEOTIDE SEQUENCE [LARGE SCALE GENOMIC DNA]</scope>
    <source>
        <strain evidence="4 5">CBS 83496</strain>
    </source>
</reference>
<dbReference type="InterPro" id="IPR051911">
    <property type="entry name" value="SDR_oxidoreductase"/>
</dbReference>
<evidence type="ECO:0000256" key="2">
    <source>
        <dbReference type="ARBA" id="ARBA00023002"/>
    </source>
</evidence>
<dbReference type="AlphaFoldDB" id="A0A0D1Z8B1"/>
<dbReference type="InterPro" id="IPR002347">
    <property type="entry name" value="SDR_fam"/>
</dbReference>
<dbReference type="PANTHER" id="PTHR43976">
    <property type="entry name" value="SHORT CHAIN DEHYDROGENASE"/>
    <property type="match status" value="1"/>
</dbReference>
<dbReference type="VEuPathDB" id="FungiDB:PV07_12049"/>
<dbReference type="Gene3D" id="3.40.50.720">
    <property type="entry name" value="NAD(P)-binding Rossmann-like Domain"/>
    <property type="match status" value="1"/>
</dbReference>
<comment type="similarity">
    <text evidence="1 3">Belongs to the short-chain dehydrogenases/reductases (SDR) family.</text>
</comment>
<name>A0A0D1Z8B1_9EURO</name>
<keyword evidence="5" id="KW-1185">Reference proteome</keyword>
<dbReference type="EMBL" id="KN847046">
    <property type="protein sequence ID" value="KIW23886.1"/>
    <property type="molecule type" value="Genomic_DNA"/>
</dbReference>
<dbReference type="SUPFAM" id="SSF51735">
    <property type="entry name" value="NAD(P)-binding Rossmann-fold domains"/>
    <property type="match status" value="1"/>
</dbReference>
<gene>
    <name evidence="4" type="ORF">PV07_12049</name>
</gene>
<dbReference type="HOGENOM" id="CLU_010194_2_9_1"/>
<dbReference type="PRINTS" id="PR00081">
    <property type="entry name" value="GDHRDH"/>
</dbReference>
<dbReference type="GO" id="GO:0016491">
    <property type="term" value="F:oxidoreductase activity"/>
    <property type="evidence" value="ECO:0007669"/>
    <property type="project" value="UniProtKB-KW"/>
</dbReference>
<dbReference type="RefSeq" id="XP_016244102.1">
    <property type="nucleotide sequence ID" value="XM_016399540.1"/>
</dbReference>
<keyword evidence="2" id="KW-0560">Oxidoreductase</keyword>
<dbReference type="PRINTS" id="PR00080">
    <property type="entry name" value="SDRFAMILY"/>
</dbReference>
<evidence type="ECO:0000313" key="4">
    <source>
        <dbReference type="EMBL" id="KIW23886.1"/>
    </source>
</evidence>
<dbReference type="OrthoDB" id="1274115at2759"/>
<evidence type="ECO:0000256" key="1">
    <source>
        <dbReference type="ARBA" id="ARBA00006484"/>
    </source>
</evidence>
<dbReference type="InterPro" id="IPR036291">
    <property type="entry name" value="NAD(P)-bd_dom_sf"/>
</dbReference>
<dbReference type="GeneID" id="27351243"/>
<sequence length="283" mass="31023">MTNSKVWFITGCSSGFGRELALGALRRGDKVIATARNASKLDDIKTAGATTMSWDVTAPLEDLKKAAEQAHQVYGRFDYLINNAGYSQVGGLEELTPEQTQAQFATNVFGLLNTTRAIVPYMRAQRSGVVANFSSVGAWRGVAGVGLYCASKWAVSGISETLYFELADFNIKVCTVEPGYFRSNFLNAGNKLKRENEIADYEGTAVRKGEQLMDEYDNKQPGDIKKGVKVLIDVLTGETGRDIPMRLVLGPDAYGTIRAKCEETIKGLDEWKELTCSTDLDEK</sequence>
<protein>
    <submittedName>
        <fullName evidence="4">Uncharacterized protein</fullName>
    </submittedName>
</protein>
<dbReference type="CDD" id="cd05374">
    <property type="entry name" value="17beta-HSD-like_SDR_c"/>
    <property type="match status" value="1"/>
</dbReference>
<evidence type="ECO:0000313" key="5">
    <source>
        <dbReference type="Proteomes" id="UP000054466"/>
    </source>
</evidence>
<dbReference type="Proteomes" id="UP000054466">
    <property type="component" value="Unassembled WGS sequence"/>
</dbReference>
<dbReference type="PANTHER" id="PTHR43976:SF16">
    <property type="entry name" value="SHORT-CHAIN DEHYDROGENASE_REDUCTASE FAMILY PROTEIN"/>
    <property type="match status" value="1"/>
</dbReference>
<organism evidence="4 5">
    <name type="scientific">Cladophialophora immunda</name>
    <dbReference type="NCBI Taxonomy" id="569365"/>
    <lineage>
        <taxon>Eukaryota</taxon>
        <taxon>Fungi</taxon>
        <taxon>Dikarya</taxon>
        <taxon>Ascomycota</taxon>
        <taxon>Pezizomycotina</taxon>
        <taxon>Eurotiomycetes</taxon>
        <taxon>Chaetothyriomycetidae</taxon>
        <taxon>Chaetothyriales</taxon>
        <taxon>Herpotrichiellaceae</taxon>
        <taxon>Cladophialophora</taxon>
    </lineage>
</organism>